<keyword evidence="3" id="KW-1278">Translocase</keyword>
<organism evidence="7">
    <name type="scientific">marine metagenome</name>
    <dbReference type="NCBI Taxonomy" id="408172"/>
    <lineage>
        <taxon>unclassified sequences</taxon>
        <taxon>metagenomes</taxon>
        <taxon>ecological metagenomes</taxon>
    </lineage>
</organism>
<keyword evidence="4" id="KW-0520">NAD</keyword>
<dbReference type="GO" id="GO:0008137">
    <property type="term" value="F:NADH dehydrogenase (ubiquinone) activity"/>
    <property type="evidence" value="ECO:0007669"/>
    <property type="project" value="InterPro"/>
</dbReference>
<dbReference type="GO" id="GO:0009060">
    <property type="term" value="P:aerobic respiration"/>
    <property type="evidence" value="ECO:0007669"/>
    <property type="project" value="TreeGrafter"/>
</dbReference>
<dbReference type="PANTHER" id="PTHR11995">
    <property type="entry name" value="NADH DEHYDROGENASE"/>
    <property type="match status" value="1"/>
</dbReference>
<evidence type="ECO:0000256" key="5">
    <source>
        <dbReference type="SAM" id="MobiDB-lite"/>
    </source>
</evidence>
<keyword evidence="2" id="KW-0813">Transport</keyword>
<dbReference type="FunFam" id="3.40.50.12280:FF:000002">
    <property type="entry name" value="NADH-quinone oxidoreductase subunit B"/>
    <property type="match status" value="1"/>
</dbReference>
<dbReference type="GO" id="GO:0051539">
    <property type="term" value="F:4 iron, 4 sulfur cluster binding"/>
    <property type="evidence" value="ECO:0007669"/>
    <property type="project" value="InterPro"/>
</dbReference>
<evidence type="ECO:0000256" key="1">
    <source>
        <dbReference type="ARBA" id="ARBA00009173"/>
    </source>
</evidence>
<dbReference type="SUPFAM" id="SSF56770">
    <property type="entry name" value="HydA/Nqo6-like"/>
    <property type="match status" value="1"/>
</dbReference>
<sequence>MSLELSPGGGTLQSRTWELDQHEGSLVQDLKDASSEPLAEPTIEVPDDLKNNLMITSVDALVNWSRKSALWPVTFGLACCAFEMIASAMGRFDIARFGMEAFRASPRQADLMIVAGTVTWKMSPAIRRIYDQMAEPKWVISMGVCATSGGPYYGSYSVVPGVDHIVPVDVYVPGCPPRPDALLYGIMALHEKIKKYHNLPQGPNLNPFRSGPKQESP</sequence>
<evidence type="ECO:0000256" key="3">
    <source>
        <dbReference type="ARBA" id="ARBA00022967"/>
    </source>
</evidence>
<dbReference type="Pfam" id="PF01058">
    <property type="entry name" value="Oxidored_q6"/>
    <property type="match status" value="1"/>
</dbReference>
<feature type="domain" description="NADH:ubiquinone oxidoreductase-like 20kDa subunit" evidence="6">
    <location>
        <begin position="79"/>
        <end position="189"/>
    </location>
</feature>
<protein>
    <recommendedName>
        <fullName evidence="6">NADH:ubiquinone oxidoreductase-like 20kDa subunit domain-containing protein</fullName>
    </recommendedName>
</protein>
<name>A0A381N5C9_9ZZZZ</name>
<feature type="region of interest" description="Disordered" evidence="5">
    <location>
        <begin position="198"/>
        <end position="217"/>
    </location>
</feature>
<reference evidence="7" key="1">
    <citation type="submission" date="2018-05" db="EMBL/GenBank/DDBJ databases">
        <authorList>
            <person name="Lanie J.A."/>
            <person name="Ng W.-L."/>
            <person name="Kazmierczak K.M."/>
            <person name="Andrzejewski T.M."/>
            <person name="Davidsen T.M."/>
            <person name="Wayne K.J."/>
            <person name="Tettelin H."/>
            <person name="Glass J.I."/>
            <person name="Rusch D."/>
            <person name="Podicherti R."/>
            <person name="Tsui H.-C.T."/>
            <person name="Winkler M.E."/>
        </authorList>
    </citation>
    <scope>NUCLEOTIDE SEQUENCE</scope>
</reference>
<dbReference type="InterPro" id="IPR006138">
    <property type="entry name" value="NADH_UQ_OxRdtase_20Kd_su"/>
</dbReference>
<dbReference type="GO" id="GO:0015990">
    <property type="term" value="P:electron transport coupled proton transport"/>
    <property type="evidence" value="ECO:0007669"/>
    <property type="project" value="TreeGrafter"/>
</dbReference>
<dbReference type="Gene3D" id="3.40.50.12280">
    <property type="match status" value="1"/>
</dbReference>
<accession>A0A381N5C9</accession>
<evidence type="ECO:0000256" key="2">
    <source>
        <dbReference type="ARBA" id="ARBA00022448"/>
    </source>
</evidence>
<evidence type="ECO:0000259" key="6">
    <source>
        <dbReference type="Pfam" id="PF01058"/>
    </source>
</evidence>
<dbReference type="EMBL" id="UINC01000136">
    <property type="protein sequence ID" value="SUZ49802.1"/>
    <property type="molecule type" value="Genomic_DNA"/>
</dbReference>
<dbReference type="GO" id="GO:0045271">
    <property type="term" value="C:respiratory chain complex I"/>
    <property type="evidence" value="ECO:0007669"/>
    <property type="project" value="TreeGrafter"/>
</dbReference>
<dbReference type="NCBIfam" id="NF005012">
    <property type="entry name" value="PRK06411.1"/>
    <property type="match status" value="1"/>
</dbReference>
<dbReference type="AlphaFoldDB" id="A0A381N5C9"/>
<comment type="similarity">
    <text evidence="1">Belongs to the complex I 20 kDa subunit family.</text>
</comment>
<gene>
    <name evidence="7" type="ORF">METZ01_LOCUS2656</name>
</gene>
<dbReference type="PANTHER" id="PTHR11995:SF14">
    <property type="entry name" value="NADH DEHYDROGENASE [UBIQUINONE] IRON-SULFUR PROTEIN 7, MITOCHONDRIAL"/>
    <property type="match status" value="1"/>
</dbReference>
<evidence type="ECO:0000313" key="7">
    <source>
        <dbReference type="EMBL" id="SUZ49802.1"/>
    </source>
</evidence>
<dbReference type="NCBIfam" id="TIGR01957">
    <property type="entry name" value="nuoB_fam"/>
    <property type="match status" value="1"/>
</dbReference>
<dbReference type="PROSITE" id="PS01150">
    <property type="entry name" value="COMPLEX1_20K"/>
    <property type="match status" value="1"/>
</dbReference>
<dbReference type="InterPro" id="IPR006137">
    <property type="entry name" value="NADH_UbQ_OxRdtase-like_20kDa"/>
</dbReference>
<dbReference type="GO" id="GO:0048038">
    <property type="term" value="F:quinone binding"/>
    <property type="evidence" value="ECO:0007669"/>
    <property type="project" value="InterPro"/>
</dbReference>
<evidence type="ECO:0000256" key="4">
    <source>
        <dbReference type="ARBA" id="ARBA00023027"/>
    </source>
</evidence>
<proteinExistence type="inferred from homology"/>
<dbReference type="HAMAP" id="MF_01356">
    <property type="entry name" value="NDH1_NuoB"/>
    <property type="match status" value="1"/>
</dbReference>